<evidence type="ECO:0000313" key="3">
    <source>
        <dbReference type="EMBL" id="HIU53233.1"/>
    </source>
</evidence>
<reference evidence="3" key="2">
    <citation type="journal article" date="2021" name="PeerJ">
        <title>Extensive microbial diversity within the chicken gut microbiome revealed by metagenomics and culture.</title>
        <authorList>
            <person name="Gilroy R."/>
            <person name="Ravi A."/>
            <person name="Getino M."/>
            <person name="Pursley I."/>
            <person name="Horton D.L."/>
            <person name="Alikhan N.F."/>
            <person name="Baker D."/>
            <person name="Gharbi K."/>
            <person name="Hall N."/>
            <person name="Watson M."/>
            <person name="Adriaenssens E.M."/>
            <person name="Foster-Nyarko E."/>
            <person name="Jarju S."/>
            <person name="Secka A."/>
            <person name="Antonio M."/>
            <person name="Oren A."/>
            <person name="Chaudhuri R.R."/>
            <person name="La Ragione R."/>
            <person name="Hildebrand F."/>
            <person name="Pallen M.J."/>
        </authorList>
    </citation>
    <scope>NUCLEOTIDE SEQUENCE</scope>
    <source>
        <strain evidence="3">ChiW3-316</strain>
    </source>
</reference>
<evidence type="ECO:0000256" key="2">
    <source>
        <dbReference type="ARBA" id="ARBA00022801"/>
    </source>
</evidence>
<dbReference type="AlphaFoldDB" id="A0A9D1M3J9"/>
<dbReference type="PANTHER" id="PTHR23422:SF9">
    <property type="entry name" value="ZN-DEPENDENT HYDROLASE"/>
    <property type="match status" value="1"/>
</dbReference>
<dbReference type="EMBL" id="DVNC01000028">
    <property type="protein sequence ID" value="HIU53233.1"/>
    <property type="molecule type" value="Genomic_DNA"/>
</dbReference>
<dbReference type="GO" id="GO:0046872">
    <property type="term" value="F:metal ion binding"/>
    <property type="evidence" value="ECO:0007669"/>
    <property type="project" value="UniProtKB-KW"/>
</dbReference>
<dbReference type="GO" id="GO:0005737">
    <property type="term" value="C:cytoplasm"/>
    <property type="evidence" value="ECO:0007669"/>
    <property type="project" value="TreeGrafter"/>
</dbReference>
<dbReference type="GO" id="GO:0008239">
    <property type="term" value="F:dipeptidyl-peptidase activity"/>
    <property type="evidence" value="ECO:0007669"/>
    <property type="project" value="TreeGrafter"/>
</dbReference>
<comment type="caution">
    <text evidence="3">The sequence shown here is derived from an EMBL/GenBank/DDBJ whole genome shotgun (WGS) entry which is preliminary data.</text>
</comment>
<keyword evidence="1" id="KW-0479">Metal-binding</keyword>
<evidence type="ECO:0000256" key="1">
    <source>
        <dbReference type="ARBA" id="ARBA00022723"/>
    </source>
</evidence>
<evidence type="ECO:0000313" key="4">
    <source>
        <dbReference type="Proteomes" id="UP000824107"/>
    </source>
</evidence>
<name>A0A9D1M3J9_9PROT</name>
<protein>
    <submittedName>
        <fullName evidence="3">Uncharacterized protein</fullName>
    </submittedName>
</protein>
<proteinExistence type="predicted"/>
<dbReference type="Proteomes" id="UP000824107">
    <property type="component" value="Unassembled WGS sequence"/>
</dbReference>
<accession>A0A9D1M3J9</accession>
<keyword evidence="2" id="KW-0378">Hydrolase</keyword>
<sequence>MDMLADKHWAVLQNNNQLEFTLGRESYDDELTPTVYDNPALLELLNQHQIEVNPKDMLGVRVGIINKEGTDLILKFKQHMPELAKLMPYAGQYHQSVSDAGELKQTMVDVDVVALTGDYAQCRGAITTAQNLPNNDKLAIKTGGGRRNAYHRQVRMSGDPERNRKLLERLVAPELHKYFDLEADHLFVIGHENGHSLGPDNEYQRALGLYKSTVEEEKADVVSIAFMPEYVKAGVIDEETLKKIYTTWVAYRLFLKAQPLEAHRVGELIHFNFLHDNGAFWFDDEHKLHINFDKFHDVVYAMLKETIEVQLSKSSEKAKAFIDKYTKWGKESQYIAKVQNELGVKNYIWIEDNF</sequence>
<reference evidence="3" key="1">
    <citation type="submission" date="2020-10" db="EMBL/GenBank/DDBJ databases">
        <authorList>
            <person name="Gilroy R."/>
        </authorList>
    </citation>
    <scope>NUCLEOTIDE SEQUENCE</scope>
    <source>
        <strain evidence="3">ChiW3-316</strain>
    </source>
</reference>
<dbReference type="PANTHER" id="PTHR23422">
    <property type="entry name" value="DIPEPTIDYL PEPTIDASE III-RELATED"/>
    <property type="match status" value="1"/>
</dbReference>
<gene>
    <name evidence="3" type="ORF">IAD20_04040</name>
</gene>
<dbReference type="InterPro" id="IPR039461">
    <property type="entry name" value="Peptidase_M49"/>
</dbReference>
<organism evidence="3 4">
    <name type="scientific">Candidatus Scatocola faecipullorum</name>
    <dbReference type="NCBI Taxonomy" id="2840917"/>
    <lineage>
        <taxon>Bacteria</taxon>
        <taxon>Pseudomonadati</taxon>
        <taxon>Pseudomonadota</taxon>
        <taxon>Alphaproteobacteria</taxon>
        <taxon>Rhodospirillales</taxon>
        <taxon>Rhodospirillaceae</taxon>
        <taxon>Rhodospirillaceae incertae sedis</taxon>
        <taxon>Candidatus Scatocola</taxon>
    </lineage>
</organism>